<evidence type="ECO:0000313" key="2">
    <source>
        <dbReference type="EMBL" id="MQL78870.1"/>
    </source>
</evidence>
<dbReference type="Proteomes" id="UP000652761">
    <property type="component" value="Unassembled WGS sequence"/>
</dbReference>
<keyword evidence="3" id="KW-1185">Reference proteome</keyword>
<protein>
    <submittedName>
        <fullName evidence="2">Uncharacterized protein</fullName>
    </submittedName>
</protein>
<feature type="compositionally biased region" description="Basic and acidic residues" evidence="1">
    <location>
        <begin position="1"/>
        <end position="15"/>
    </location>
</feature>
<name>A0A843UA85_COLES</name>
<gene>
    <name evidence="2" type="ORF">Taro_011308</name>
</gene>
<dbReference type="AlphaFoldDB" id="A0A843UA85"/>
<accession>A0A843UA85</accession>
<comment type="caution">
    <text evidence="2">The sequence shown here is derived from an EMBL/GenBank/DDBJ whole genome shotgun (WGS) entry which is preliminary data.</text>
</comment>
<organism evidence="2 3">
    <name type="scientific">Colocasia esculenta</name>
    <name type="common">Wild taro</name>
    <name type="synonym">Arum esculentum</name>
    <dbReference type="NCBI Taxonomy" id="4460"/>
    <lineage>
        <taxon>Eukaryota</taxon>
        <taxon>Viridiplantae</taxon>
        <taxon>Streptophyta</taxon>
        <taxon>Embryophyta</taxon>
        <taxon>Tracheophyta</taxon>
        <taxon>Spermatophyta</taxon>
        <taxon>Magnoliopsida</taxon>
        <taxon>Liliopsida</taxon>
        <taxon>Araceae</taxon>
        <taxon>Aroideae</taxon>
        <taxon>Colocasieae</taxon>
        <taxon>Colocasia</taxon>
    </lineage>
</organism>
<evidence type="ECO:0000313" key="3">
    <source>
        <dbReference type="Proteomes" id="UP000652761"/>
    </source>
</evidence>
<sequence length="92" mass="11008">MITCKDEMRKRTEERKKRKRESSFYIPPPLSKNKHKRNRERAGRQMKSLIARQMISSPRRGSVLEKARRRRSHAVDWNGGRLGLFIIRATKF</sequence>
<reference evidence="2" key="1">
    <citation type="submission" date="2017-07" db="EMBL/GenBank/DDBJ databases">
        <title>Taro Niue Genome Assembly and Annotation.</title>
        <authorList>
            <person name="Atibalentja N."/>
            <person name="Keating K."/>
            <person name="Fields C.J."/>
        </authorList>
    </citation>
    <scope>NUCLEOTIDE SEQUENCE</scope>
    <source>
        <strain evidence="2">Niue_2</strain>
        <tissue evidence="2">Leaf</tissue>
    </source>
</reference>
<dbReference type="EMBL" id="NMUH01000421">
    <property type="protein sequence ID" value="MQL78870.1"/>
    <property type="molecule type" value="Genomic_DNA"/>
</dbReference>
<feature type="region of interest" description="Disordered" evidence="1">
    <location>
        <begin position="1"/>
        <end position="43"/>
    </location>
</feature>
<evidence type="ECO:0000256" key="1">
    <source>
        <dbReference type="SAM" id="MobiDB-lite"/>
    </source>
</evidence>
<proteinExistence type="predicted"/>